<dbReference type="Pfam" id="PF03480">
    <property type="entry name" value="DctP"/>
    <property type="match status" value="1"/>
</dbReference>
<dbReference type="Gene3D" id="3.40.190.170">
    <property type="entry name" value="Bacterial extracellular solute-binding protein, family 7"/>
    <property type="match status" value="1"/>
</dbReference>
<dbReference type="AlphaFoldDB" id="X1VCS3"/>
<accession>X1VCS3</accession>
<sequence length="195" mass="21200">AEQVTEASGGRLVVKAFTAGAIIPAGKEFDGAIAGSVEAVHVSGGWAVGYVPAGVFYTNWVGGHTGNQLMMWLEYEGKELARELYEPIGVYFVDQLTVHPAEVWCHSKKPLNSVEDIKGLKIRMGTTALNSIFKEMGAAPVFLPGGEIYESAKRGILDAFEYITPSLNWGMGFHEVTDYMYISSSRAHSNDSYAK</sequence>
<dbReference type="EMBL" id="BARW01032887">
    <property type="protein sequence ID" value="GAJ04045.1"/>
    <property type="molecule type" value="Genomic_DNA"/>
</dbReference>
<reference evidence="2" key="1">
    <citation type="journal article" date="2014" name="Front. Microbiol.">
        <title>High frequency of phylogenetically diverse reductive dehalogenase-homologous genes in deep subseafloor sedimentary metagenomes.</title>
        <authorList>
            <person name="Kawai M."/>
            <person name="Futagami T."/>
            <person name="Toyoda A."/>
            <person name="Takaki Y."/>
            <person name="Nishi S."/>
            <person name="Hori S."/>
            <person name="Arai W."/>
            <person name="Tsubouchi T."/>
            <person name="Morono Y."/>
            <person name="Uchiyama I."/>
            <person name="Ito T."/>
            <person name="Fujiyama A."/>
            <person name="Inagaki F."/>
            <person name="Takami H."/>
        </authorList>
    </citation>
    <scope>NUCLEOTIDE SEQUENCE</scope>
    <source>
        <strain evidence="2">Expedition CK06-06</strain>
    </source>
</reference>
<dbReference type="InterPro" id="IPR038404">
    <property type="entry name" value="TRAP_DctP_sf"/>
</dbReference>
<protein>
    <submittedName>
        <fullName evidence="2">Uncharacterized protein</fullName>
    </submittedName>
</protein>
<keyword evidence="1" id="KW-0732">Signal</keyword>
<dbReference type="InterPro" id="IPR018389">
    <property type="entry name" value="DctP_fam"/>
</dbReference>
<gene>
    <name evidence="2" type="ORF">S12H4_51940</name>
</gene>
<feature type="non-terminal residue" evidence="2">
    <location>
        <position position="1"/>
    </location>
</feature>
<comment type="caution">
    <text evidence="2">The sequence shown here is derived from an EMBL/GenBank/DDBJ whole genome shotgun (WGS) entry which is preliminary data.</text>
</comment>
<organism evidence="2">
    <name type="scientific">marine sediment metagenome</name>
    <dbReference type="NCBI Taxonomy" id="412755"/>
    <lineage>
        <taxon>unclassified sequences</taxon>
        <taxon>metagenomes</taxon>
        <taxon>ecological metagenomes</taxon>
    </lineage>
</organism>
<dbReference type="PANTHER" id="PTHR33376">
    <property type="match status" value="1"/>
</dbReference>
<dbReference type="GO" id="GO:0055085">
    <property type="term" value="P:transmembrane transport"/>
    <property type="evidence" value="ECO:0007669"/>
    <property type="project" value="InterPro"/>
</dbReference>
<evidence type="ECO:0000256" key="1">
    <source>
        <dbReference type="ARBA" id="ARBA00022729"/>
    </source>
</evidence>
<dbReference type="PANTHER" id="PTHR33376:SF5">
    <property type="entry name" value="EXTRACYTOPLASMIC SOLUTE RECEPTOR PROTEIN"/>
    <property type="match status" value="1"/>
</dbReference>
<evidence type="ECO:0000313" key="2">
    <source>
        <dbReference type="EMBL" id="GAJ04045.1"/>
    </source>
</evidence>
<name>X1VCS3_9ZZZZ</name>
<proteinExistence type="predicted"/>